<dbReference type="EMBL" id="KB008096">
    <property type="protein sequence ID" value="ELR13246.1"/>
    <property type="molecule type" value="Genomic_DNA"/>
</dbReference>
<dbReference type="InterPro" id="IPR011990">
    <property type="entry name" value="TPR-like_helical_dom_sf"/>
</dbReference>
<keyword evidence="5" id="KW-1185">Reference proteome</keyword>
<evidence type="ECO:0000256" key="3">
    <source>
        <dbReference type="PROSITE-ProRule" id="PRU00339"/>
    </source>
</evidence>
<organism evidence="4 5">
    <name type="scientific">Acanthamoeba castellanii (strain ATCC 30010 / Neff)</name>
    <dbReference type="NCBI Taxonomy" id="1257118"/>
    <lineage>
        <taxon>Eukaryota</taxon>
        <taxon>Amoebozoa</taxon>
        <taxon>Discosea</taxon>
        <taxon>Longamoebia</taxon>
        <taxon>Centramoebida</taxon>
        <taxon>Acanthamoebidae</taxon>
        <taxon>Acanthamoeba</taxon>
    </lineage>
</organism>
<dbReference type="Gene3D" id="1.25.40.10">
    <property type="entry name" value="Tetratricopeptide repeat domain"/>
    <property type="match status" value="3"/>
</dbReference>
<feature type="repeat" description="TPR" evidence="3">
    <location>
        <begin position="532"/>
        <end position="565"/>
    </location>
</feature>
<dbReference type="GeneID" id="14913780"/>
<reference evidence="4 5" key="1">
    <citation type="journal article" date="2013" name="Genome Biol.">
        <title>Genome of Acanthamoeba castellanii highlights extensive lateral gene transfer and early evolution of tyrosine kinase signaling.</title>
        <authorList>
            <person name="Clarke M."/>
            <person name="Lohan A.J."/>
            <person name="Liu B."/>
            <person name="Lagkouvardos I."/>
            <person name="Roy S."/>
            <person name="Zafar N."/>
            <person name="Bertelli C."/>
            <person name="Schilde C."/>
            <person name="Kianianmomeni A."/>
            <person name="Burglin T.R."/>
            <person name="Frech C."/>
            <person name="Turcotte B."/>
            <person name="Kopec K.O."/>
            <person name="Synnott J.M."/>
            <person name="Choo C."/>
            <person name="Paponov I."/>
            <person name="Finkler A."/>
            <person name="Soon Heng Tan C."/>
            <person name="Hutchins A.P."/>
            <person name="Weinmeier T."/>
            <person name="Rattei T."/>
            <person name="Chu J.S."/>
            <person name="Gimenez G."/>
            <person name="Irimia M."/>
            <person name="Rigden D.J."/>
            <person name="Fitzpatrick D.A."/>
            <person name="Lorenzo-Morales J."/>
            <person name="Bateman A."/>
            <person name="Chiu C.H."/>
            <person name="Tang P."/>
            <person name="Hegemann P."/>
            <person name="Fromm H."/>
            <person name="Raoult D."/>
            <person name="Greub G."/>
            <person name="Miranda-Saavedra D."/>
            <person name="Chen N."/>
            <person name="Nash P."/>
            <person name="Ginger M.L."/>
            <person name="Horn M."/>
            <person name="Schaap P."/>
            <person name="Caler L."/>
            <person name="Loftus B."/>
        </authorList>
    </citation>
    <scope>NUCLEOTIDE SEQUENCE [LARGE SCALE GENOMIC DNA]</scope>
    <source>
        <strain evidence="4 5">Neff</strain>
    </source>
</reference>
<dbReference type="SUPFAM" id="SSF48452">
    <property type="entry name" value="TPR-like"/>
    <property type="match status" value="2"/>
</dbReference>
<dbReference type="PANTHER" id="PTHR15704">
    <property type="entry name" value="SUPERKILLER 3 PROTEIN-RELATED"/>
    <property type="match status" value="1"/>
</dbReference>
<proteinExistence type="predicted"/>
<keyword evidence="2 3" id="KW-0802">TPR repeat</keyword>
<dbReference type="STRING" id="1257118.L8GM04"/>
<dbReference type="Proteomes" id="UP000011083">
    <property type="component" value="Unassembled WGS sequence"/>
</dbReference>
<dbReference type="InterPro" id="IPR039226">
    <property type="entry name" value="Ski3/TTC37"/>
</dbReference>
<dbReference type="Pfam" id="PF13432">
    <property type="entry name" value="TPR_16"/>
    <property type="match status" value="2"/>
</dbReference>
<dbReference type="RefSeq" id="XP_004335259.1">
    <property type="nucleotide sequence ID" value="XM_004335211.1"/>
</dbReference>
<evidence type="ECO:0000313" key="4">
    <source>
        <dbReference type="EMBL" id="ELR13246.1"/>
    </source>
</evidence>
<dbReference type="KEGG" id="acan:ACA1_339940"/>
<accession>L8GM04</accession>
<name>L8GM04_ACACF</name>
<dbReference type="OrthoDB" id="421075at2759"/>
<evidence type="ECO:0000256" key="1">
    <source>
        <dbReference type="ARBA" id="ARBA00022737"/>
    </source>
</evidence>
<dbReference type="VEuPathDB" id="AmoebaDB:ACA1_339940"/>
<keyword evidence="1" id="KW-0677">Repeat</keyword>
<dbReference type="InterPro" id="IPR019734">
    <property type="entry name" value="TPR_rpt"/>
</dbReference>
<dbReference type="GO" id="GO:0006401">
    <property type="term" value="P:RNA catabolic process"/>
    <property type="evidence" value="ECO:0007669"/>
    <property type="project" value="InterPro"/>
</dbReference>
<gene>
    <name evidence="4" type="ORF">ACA1_339940</name>
</gene>
<evidence type="ECO:0000256" key="2">
    <source>
        <dbReference type="ARBA" id="ARBA00022803"/>
    </source>
</evidence>
<sequence length="791" mass="87742">MPKDGSAAKQQQLGQKAFRTVIPLSESSDGFTDAEKTATVLANRARVLMRLRKWSDAVRDLKEAGVGAASPNGQRDVALAWDLGRALFLGGQLEESVQAHRQLLAQLEKANAGADPASPLQRAEKETLLLLAQLAYHQGDVTQAKKYVMQCVKKDGSYLGGWQMMSGLGLLIEDYTVAQTALQQIQKLSKTPSAHLYAMQAVLSLMQNKSEEAKRQVSKAYHLFPDKEESWDSLAWLVMDYFQSGDALRTLCLNSSHLTFPQLQDYVARHRLISEALLQFGRNVPAAQDDTASNAVPRARWDGGLKAVLSHVTKMIHVDPLGKHSWFLFAAASYSQCLISAAPAVQARSTDSVLRHVLGLHAEEKARLAQALELLHKTHKDAAKAQHPGKERYDEAGLVREMRDVEAKLFFLRLAISDCCLLQDGEQRVAEALQLANEASASFTGEGEGKKKADAFCHRQLARCHLAQKKVDLAIREYKEAIKIQGDRVPLLWFELAELYQQEDQADAAAFSYRRVIETFAGDKPQHKSTRRVALLKLARLYISLERWGDAQSTLAQVIKLSPDNPVALFMQGVVSAHNKEYNKARALLLNAQRREERKTGAPLPLTHLHLSQLCEQITNKDLPAAQAHAQLELALLQGASASSSVAVPPSVFDKVQARIDKLAPARERASELDNDLVVVSEFAPVLVGSVDAELLHRRVFDQHPHDLRPLVVLESAQTRQVELLEARAPGQEPTPGRQLHPTVWSDPRAVGQVEPTQFGQPGRDDIHHERRAVTPATQRQLLEQWEAGQY</sequence>
<dbReference type="PROSITE" id="PS50005">
    <property type="entry name" value="TPR"/>
    <property type="match status" value="1"/>
</dbReference>
<dbReference type="AlphaFoldDB" id="L8GM04"/>
<protein>
    <submittedName>
        <fullName evidence="4">Tetratricopeptide repeat domain containing protein</fullName>
    </submittedName>
</protein>
<evidence type="ECO:0000313" key="5">
    <source>
        <dbReference type="Proteomes" id="UP000011083"/>
    </source>
</evidence>
<dbReference type="SMART" id="SM00028">
    <property type="entry name" value="TPR"/>
    <property type="match status" value="8"/>
</dbReference>
<dbReference type="GO" id="GO:0055087">
    <property type="term" value="C:Ski complex"/>
    <property type="evidence" value="ECO:0007669"/>
    <property type="project" value="InterPro"/>
</dbReference>
<dbReference type="PANTHER" id="PTHR15704:SF7">
    <property type="entry name" value="SUPERKILLER COMPLEX PROTEIN 3"/>
    <property type="match status" value="1"/>
</dbReference>